<organism evidence="3 4">
    <name type="scientific">Talaromyces proteolyticus</name>
    <dbReference type="NCBI Taxonomy" id="1131652"/>
    <lineage>
        <taxon>Eukaryota</taxon>
        <taxon>Fungi</taxon>
        <taxon>Dikarya</taxon>
        <taxon>Ascomycota</taxon>
        <taxon>Pezizomycotina</taxon>
        <taxon>Eurotiomycetes</taxon>
        <taxon>Eurotiomycetidae</taxon>
        <taxon>Eurotiales</taxon>
        <taxon>Trichocomaceae</taxon>
        <taxon>Talaromyces</taxon>
        <taxon>Talaromyces sect. Bacilispori</taxon>
    </lineage>
</organism>
<comment type="caution">
    <text evidence="3">The sequence shown here is derived from an EMBL/GenBank/DDBJ whole genome shotgun (WGS) entry which is preliminary data.</text>
</comment>
<feature type="coiled-coil region" evidence="1">
    <location>
        <begin position="65"/>
        <end position="92"/>
    </location>
</feature>
<dbReference type="AlphaFoldDB" id="A0AAD4PWF1"/>
<evidence type="ECO:0000313" key="4">
    <source>
        <dbReference type="Proteomes" id="UP001201262"/>
    </source>
</evidence>
<dbReference type="RefSeq" id="XP_046070162.1">
    <property type="nucleotide sequence ID" value="XM_046209827.1"/>
</dbReference>
<sequence length="329" mass="38281">MSAERFGEFNGINGQTASEAAQARTDAREAEIRRPAMKIDVISDEEWDRRVNAAEKRRKDRERAEEDEKARKRAYEDRMKLIEEQVKAFESRLNRDIDRDRRHRQWYEDFFNRYHEPDNEGEFSAETWKKTYQRVACFLAKLDGAYNWSESDDKSDLYMRLGTPENRTSRQEIGHIHNLATKKHNGKKLPFSQILVNALEDRVKHIAPFIPLSKKITHPADEDINHALGAVIHLVDDNNPKDLAAWKALMISGLDCKKHPKPPNMHWKLEETLNQKIDSMDEAKLLKKMISDPEFLPDYASLCARTELLNAIIGSESIRILLEDEADLE</sequence>
<keyword evidence="4" id="KW-1185">Reference proteome</keyword>
<evidence type="ECO:0000256" key="1">
    <source>
        <dbReference type="SAM" id="Coils"/>
    </source>
</evidence>
<name>A0AAD4PWF1_9EURO</name>
<reference evidence="3" key="1">
    <citation type="submission" date="2021-12" db="EMBL/GenBank/DDBJ databases">
        <title>Convergent genome expansion in fungi linked to evolution of root-endophyte symbiosis.</title>
        <authorList>
            <consortium name="DOE Joint Genome Institute"/>
            <person name="Ke Y.-H."/>
            <person name="Bonito G."/>
            <person name="Liao H.-L."/>
            <person name="Looney B."/>
            <person name="Rojas-Flechas A."/>
            <person name="Nash J."/>
            <person name="Hameed K."/>
            <person name="Schadt C."/>
            <person name="Martin F."/>
            <person name="Crous P.W."/>
            <person name="Miettinen O."/>
            <person name="Magnuson J.K."/>
            <person name="Labbe J."/>
            <person name="Jacobson D."/>
            <person name="Doktycz M.J."/>
            <person name="Veneault-Fourrey C."/>
            <person name="Kuo A."/>
            <person name="Mondo S."/>
            <person name="Calhoun S."/>
            <person name="Riley R."/>
            <person name="Ohm R."/>
            <person name="LaButti K."/>
            <person name="Andreopoulos B."/>
            <person name="Pangilinan J."/>
            <person name="Nolan M."/>
            <person name="Tritt A."/>
            <person name="Clum A."/>
            <person name="Lipzen A."/>
            <person name="Daum C."/>
            <person name="Barry K."/>
            <person name="Grigoriev I.V."/>
            <person name="Vilgalys R."/>
        </authorList>
    </citation>
    <scope>NUCLEOTIDE SEQUENCE</scope>
    <source>
        <strain evidence="3">PMI_201</strain>
    </source>
</reference>
<protein>
    <submittedName>
        <fullName evidence="3">Uncharacterized protein</fullName>
    </submittedName>
</protein>
<evidence type="ECO:0000313" key="3">
    <source>
        <dbReference type="EMBL" id="KAH8695020.1"/>
    </source>
</evidence>
<dbReference type="GeneID" id="70240114"/>
<keyword evidence="1" id="KW-0175">Coiled coil</keyword>
<evidence type="ECO:0000256" key="2">
    <source>
        <dbReference type="SAM" id="MobiDB-lite"/>
    </source>
</evidence>
<accession>A0AAD4PWF1</accession>
<feature type="region of interest" description="Disordered" evidence="2">
    <location>
        <begin position="1"/>
        <end position="32"/>
    </location>
</feature>
<gene>
    <name evidence="3" type="ORF">BGW36DRAFT_195651</name>
</gene>
<proteinExistence type="predicted"/>
<dbReference type="Proteomes" id="UP001201262">
    <property type="component" value="Unassembled WGS sequence"/>
</dbReference>
<dbReference type="EMBL" id="JAJTJA010000008">
    <property type="protein sequence ID" value="KAH8695020.1"/>
    <property type="molecule type" value="Genomic_DNA"/>
</dbReference>